<name>A0A0A9GYB3_ARUDO</name>
<evidence type="ECO:0000313" key="1">
    <source>
        <dbReference type="EMBL" id="JAE27566.1"/>
    </source>
</evidence>
<reference evidence="1" key="2">
    <citation type="journal article" date="2015" name="Data Brief">
        <title>Shoot transcriptome of the giant reed, Arundo donax.</title>
        <authorList>
            <person name="Barrero R.A."/>
            <person name="Guerrero F.D."/>
            <person name="Moolhuijzen P."/>
            <person name="Goolsby J.A."/>
            <person name="Tidwell J."/>
            <person name="Bellgard S.E."/>
            <person name="Bellgard M.I."/>
        </authorList>
    </citation>
    <scope>NUCLEOTIDE SEQUENCE</scope>
    <source>
        <tissue evidence="1">Shoot tissue taken approximately 20 cm above the soil surface</tissue>
    </source>
</reference>
<sequence>MPLLQGRYPYGPCKHQAVPPTHQVQLRSWGIQR</sequence>
<dbReference type="AlphaFoldDB" id="A0A0A9GYB3"/>
<protein>
    <submittedName>
        <fullName evidence="1">Uncharacterized protein</fullName>
    </submittedName>
</protein>
<dbReference type="EMBL" id="GBRH01170330">
    <property type="protein sequence ID" value="JAE27566.1"/>
    <property type="molecule type" value="Transcribed_RNA"/>
</dbReference>
<proteinExistence type="predicted"/>
<reference evidence="1" key="1">
    <citation type="submission" date="2014-09" db="EMBL/GenBank/DDBJ databases">
        <authorList>
            <person name="Magalhaes I.L.F."/>
            <person name="Oliveira U."/>
            <person name="Santos F.R."/>
            <person name="Vidigal T.H.D.A."/>
            <person name="Brescovit A.D."/>
            <person name="Santos A.J."/>
        </authorList>
    </citation>
    <scope>NUCLEOTIDE SEQUENCE</scope>
    <source>
        <tissue evidence="1">Shoot tissue taken approximately 20 cm above the soil surface</tissue>
    </source>
</reference>
<organism evidence="1">
    <name type="scientific">Arundo donax</name>
    <name type="common">Giant reed</name>
    <name type="synonym">Donax arundinaceus</name>
    <dbReference type="NCBI Taxonomy" id="35708"/>
    <lineage>
        <taxon>Eukaryota</taxon>
        <taxon>Viridiplantae</taxon>
        <taxon>Streptophyta</taxon>
        <taxon>Embryophyta</taxon>
        <taxon>Tracheophyta</taxon>
        <taxon>Spermatophyta</taxon>
        <taxon>Magnoliopsida</taxon>
        <taxon>Liliopsida</taxon>
        <taxon>Poales</taxon>
        <taxon>Poaceae</taxon>
        <taxon>PACMAD clade</taxon>
        <taxon>Arundinoideae</taxon>
        <taxon>Arundineae</taxon>
        <taxon>Arundo</taxon>
    </lineage>
</organism>
<accession>A0A0A9GYB3</accession>